<evidence type="ECO:0000313" key="5">
    <source>
        <dbReference type="EMBL" id="SFG66653.1"/>
    </source>
</evidence>
<evidence type="ECO:0000259" key="4">
    <source>
        <dbReference type="PROSITE" id="PS50853"/>
    </source>
</evidence>
<keyword evidence="2" id="KW-0964">Secreted</keyword>
<gene>
    <name evidence="5" type="ORF">SAMN05421739_103217</name>
</gene>
<keyword evidence="3" id="KW-0378">Hydrolase</keyword>
<dbReference type="InterPro" id="IPR013783">
    <property type="entry name" value="Ig-like_fold"/>
</dbReference>
<evidence type="ECO:0000313" key="6">
    <source>
        <dbReference type="Proteomes" id="UP000198724"/>
    </source>
</evidence>
<dbReference type="PANTHER" id="PTHR12147">
    <property type="entry name" value="METALLOPEPTIDASE M28 FAMILY MEMBER"/>
    <property type="match status" value="1"/>
</dbReference>
<reference evidence="6" key="1">
    <citation type="submission" date="2016-10" db="EMBL/GenBank/DDBJ databases">
        <authorList>
            <person name="Varghese N."/>
            <person name="Submissions S."/>
        </authorList>
    </citation>
    <scope>NUCLEOTIDE SEQUENCE [LARGE SCALE GENOMIC DNA]</scope>
    <source>
        <strain evidence="6">LP51</strain>
    </source>
</reference>
<accession>A0A1I2TPG2</accession>
<dbReference type="Gene3D" id="3.40.630.10">
    <property type="entry name" value="Zn peptidases"/>
    <property type="match status" value="1"/>
</dbReference>
<dbReference type="RefSeq" id="WP_092100797.1">
    <property type="nucleotide sequence ID" value="NZ_FOOT01000003.1"/>
</dbReference>
<proteinExistence type="predicted"/>
<dbReference type="InterPro" id="IPR045175">
    <property type="entry name" value="M28_fam"/>
</dbReference>
<evidence type="ECO:0000256" key="1">
    <source>
        <dbReference type="ARBA" id="ARBA00004613"/>
    </source>
</evidence>
<dbReference type="InterPro" id="IPR007484">
    <property type="entry name" value="Peptidase_M28"/>
</dbReference>
<dbReference type="PROSITE" id="PS50853">
    <property type="entry name" value="FN3"/>
    <property type="match status" value="1"/>
</dbReference>
<protein>
    <submittedName>
        <fullName evidence="5">Peptidase family M28</fullName>
    </submittedName>
</protein>
<sequence>MLTKSTLKSLLAVVLMVGLYFANLPTGKAQTIVRQDAEIKKMVEEISAANLEALVRKLASFDTRHSLSTLKDKKKGVGAAREWVKAEFEKYAQASGGRMTVELDKYNVKANGQRIPQDVELANVMATLKGTDPNDDRVLIISGHLDSRNTDIMDAKGKAPGANDDGSGVAAVMELARIMASRQFPATIIFVAVTGEEQGLLGARHLAEKAKAQNWNLIAMLNNDMIGNSSSDETELRNNMQVRIFSEGIPAVETEEQARMRRATNRENDSESRQLARYMKEIGERYVDQLEVKLVYRNDRFLRGGDHTPFSQNGFPAIRVCEMNENYRHQHQDVRVENGIQYGDLPEFIDYEYMRKNTALNLASLANLAWAPYAPANVGVNIKNLTNKTDLQWEAPAKGERPAGYYVLMRETSSPVWEKKFFVKDTNVTLPYSKDNYFFAVQAVDAEGHESLPVFPVPVR</sequence>
<dbReference type="InterPro" id="IPR003961">
    <property type="entry name" value="FN3_dom"/>
</dbReference>
<dbReference type="CDD" id="cd00063">
    <property type="entry name" value="FN3"/>
    <property type="match status" value="1"/>
</dbReference>
<keyword evidence="6" id="KW-1185">Reference proteome</keyword>
<dbReference type="EMBL" id="FOOT01000003">
    <property type="protein sequence ID" value="SFG66653.1"/>
    <property type="molecule type" value="Genomic_DNA"/>
</dbReference>
<feature type="domain" description="Fibronectin type-III" evidence="4">
    <location>
        <begin position="374"/>
        <end position="460"/>
    </location>
</feature>
<comment type="subcellular location">
    <subcellularLocation>
        <location evidence="1">Secreted</location>
    </subcellularLocation>
</comment>
<dbReference type="GO" id="GO:0005576">
    <property type="term" value="C:extracellular region"/>
    <property type="evidence" value="ECO:0007669"/>
    <property type="project" value="UniProtKB-SubCell"/>
</dbReference>
<evidence type="ECO:0000256" key="2">
    <source>
        <dbReference type="ARBA" id="ARBA00022525"/>
    </source>
</evidence>
<dbReference type="GO" id="GO:0006508">
    <property type="term" value="P:proteolysis"/>
    <property type="evidence" value="ECO:0007669"/>
    <property type="project" value="InterPro"/>
</dbReference>
<dbReference type="SUPFAM" id="SSF53187">
    <property type="entry name" value="Zn-dependent exopeptidases"/>
    <property type="match status" value="1"/>
</dbReference>
<dbReference type="InterPro" id="IPR036116">
    <property type="entry name" value="FN3_sf"/>
</dbReference>
<dbReference type="Proteomes" id="UP000198724">
    <property type="component" value="Unassembled WGS sequence"/>
</dbReference>
<keyword evidence="3" id="KW-0482">Metalloprotease</keyword>
<dbReference type="AlphaFoldDB" id="A0A1I2TPG2"/>
<dbReference type="Gene3D" id="2.60.40.10">
    <property type="entry name" value="Immunoglobulins"/>
    <property type="match status" value="1"/>
</dbReference>
<dbReference type="GO" id="GO:0008235">
    <property type="term" value="F:metalloexopeptidase activity"/>
    <property type="evidence" value="ECO:0007669"/>
    <property type="project" value="InterPro"/>
</dbReference>
<dbReference type="OrthoDB" id="9787436at2"/>
<dbReference type="STRING" id="1436961.SAMN05421739_103217"/>
<dbReference type="PANTHER" id="PTHR12147:SF26">
    <property type="entry name" value="PEPTIDASE M28 DOMAIN-CONTAINING PROTEIN"/>
    <property type="match status" value="1"/>
</dbReference>
<keyword evidence="3" id="KW-0645">Protease</keyword>
<organism evidence="5 6">
    <name type="scientific">Pontibacter chinhatensis</name>
    <dbReference type="NCBI Taxonomy" id="1436961"/>
    <lineage>
        <taxon>Bacteria</taxon>
        <taxon>Pseudomonadati</taxon>
        <taxon>Bacteroidota</taxon>
        <taxon>Cytophagia</taxon>
        <taxon>Cytophagales</taxon>
        <taxon>Hymenobacteraceae</taxon>
        <taxon>Pontibacter</taxon>
    </lineage>
</organism>
<name>A0A1I2TPG2_9BACT</name>
<dbReference type="Pfam" id="PF04389">
    <property type="entry name" value="Peptidase_M28"/>
    <property type="match status" value="1"/>
</dbReference>
<dbReference type="SUPFAM" id="SSF49265">
    <property type="entry name" value="Fibronectin type III"/>
    <property type="match status" value="1"/>
</dbReference>
<evidence type="ECO:0000256" key="3">
    <source>
        <dbReference type="ARBA" id="ARBA00023049"/>
    </source>
</evidence>